<dbReference type="AlphaFoldDB" id="A0A2A7SVK3"/>
<evidence type="ECO:0000313" key="4">
    <source>
        <dbReference type="Proteomes" id="UP000448762"/>
    </source>
</evidence>
<protein>
    <submittedName>
        <fullName evidence="2">Uncharacterized protein</fullName>
    </submittedName>
</protein>
<dbReference type="EMBL" id="CP033041">
    <property type="protein sequence ID" value="AYM72226.1"/>
    <property type="molecule type" value="Genomic_DNA"/>
</dbReference>
<reference evidence="1 3" key="2">
    <citation type="submission" date="2018-10" db="EMBL/GenBank/DDBJ databases">
        <title>Escaping from acidified nitrite in gastric host defense: Transcriptomic basis for resistance to free nitrous acid in Enterococcus faecalis.</title>
        <authorList>
            <person name="Yu Z."/>
            <person name="Shi D."/>
            <person name="Liu W."/>
            <person name="Meng F."/>
        </authorList>
    </citation>
    <scope>NUCLEOTIDE SEQUENCE [LARGE SCALE GENOMIC DNA]</scope>
    <source>
        <strain evidence="1 3">JE1</strain>
    </source>
</reference>
<dbReference type="Proteomes" id="UP000275747">
    <property type="component" value="Chromosome"/>
</dbReference>
<proteinExistence type="predicted"/>
<accession>A0A2A7SVK3</accession>
<evidence type="ECO:0000313" key="3">
    <source>
        <dbReference type="Proteomes" id="UP000275747"/>
    </source>
</evidence>
<evidence type="ECO:0000313" key="2">
    <source>
        <dbReference type="EMBL" id="KAA0692288.1"/>
    </source>
</evidence>
<dbReference type="Proteomes" id="UP000448762">
    <property type="component" value="Unassembled WGS sequence"/>
</dbReference>
<sequence>MIHKKFLLVESVLDSYMNVSTLEKVLETARHHLNVPSLFYEQKSYSFCSGSCLLSRFKLCFATDISTSMSSRSSATNF</sequence>
<dbReference type="EMBL" id="QOVC01000002">
    <property type="protein sequence ID" value="KAA0692288.1"/>
    <property type="molecule type" value="Genomic_DNA"/>
</dbReference>
<reference evidence="2 4" key="1">
    <citation type="submission" date="2018-07" db="EMBL/GenBank/DDBJ databases">
        <title>High quality draft genome sequencing of Enterococcus faecium exhibiting probiotic potential isolated from mucus of freshwater fish.</title>
        <authorList>
            <person name="El-Jeni R."/>
            <person name="Ghedira K."/>
            <person name="Abdelhak S."/>
            <person name="El-Bour M."/>
            <person name="Bouhaouala-Zahar B."/>
        </authorList>
    </citation>
    <scope>NUCLEOTIDE SEQUENCE [LARGE SCALE GENOMIC DNA]</scope>
    <source>
        <strain evidence="2 4">R.A73</strain>
    </source>
</reference>
<gene>
    <name evidence="1" type="ORF">D9Z05_02635</name>
    <name evidence="2" type="ORF">DTX73_03655</name>
</gene>
<organism evidence="2 4">
    <name type="scientific">Enterococcus faecium</name>
    <name type="common">Streptococcus faecium</name>
    <dbReference type="NCBI Taxonomy" id="1352"/>
    <lineage>
        <taxon>Bacteria</taxon>
        <taxon>Bacillati</taxon>
        <taxon>Bacillota</taxon>
        <taxon>Bacilli</taxon>
        <taxon>Lactobacillales</taxon>
        <taxon>Enterococcaceae</taxon>
        <taxon>Enterococcus</taxon>
    </lineage>
</organism>
<evidence type="ECO:0000313" key="1">
    <source>
        <dbReference type="EMBL" id="AYM72226.1"/>
    </source>
</evidence>
<name>A0A2A7SVK3_ENTFC</name>